<dbReference type="OrthoDB" id="2753739at2759"/>
<dbReference type="Proteomes" id="UP000184267">
    <property type="component" value="Unassembled WGS sequence"/>
</dbReference>
<proteinExistence type="predicted"/>
<sequence length="133" mass="15390">MTRRQDLLCNPITSPDPLLFLPAVNSNNYDEMDQCRLPVEVCERIIDSISYGLSGSHFPSYLRDLRACALTCRNWLPRSHLNLYRCVWFQERGQLERVSQTIADHPFLGVFVQELFLGNPDPRRDRTGPLPMP</sequence>
<gene>
    <name evidence="1" type="ORF">TRAPUB_8244</name>
</gene>
<dbReference type="AlphaFoldDB" id="A0A1M2W601"/>
<protein>
    <recommendedName>
        <fullName evidence="3">F-box domain-containing protein</fullName>
    </recommendedName>
</protein>
<accession>A0A1M2W601</accession>
<evidence type="ECO:0008006" key="3">
    <source>
        <dbReference type="Google" id="ProtNLM"/>
    </source>
</evidence>
<evidence type="ECO:0000313" key="1">
    <source>
        <dbReference type="EMBL" id="OJT15192.1"/>
    </source>
</evidence>
<dbReference type="EMBL" id="MNAD01000192">
    <property type="protein sequence ID" value="OJT15192.1"/>
    <property type="molecule type" value="Genomic_DNA"/>
</dbReference>
<evidence type="ECO:0000313" key="2">
    <source>
        <dbReference type="Proteomes" id="UP000184267"/>
    </source>
</evidence>
<reference evidence="1 2" key="1">
    <citation type="submission" date="2016-10" db="EMBL/GenBank/DDBJ databases">
        <title>Genome sequence of the basidiomycete white-rot fungus Trametes pubescens.</title>
        <authorList>
            <person name="Makela M.R."/>
            <person name="Granchi Z."/>
            <person name="Peng M."/>
            <person name="De Vries R.P."/>
            <person name="Grigoriev I."/>
            <person name="Riley R."/>
            <person name="Hilden K."/>
        </authorList>
    </citation>
    <scope>NUCLEOTIDE SEQUENCE [LARGE SCALE GENOMIC DNA]</scope>
    <source>
        <strain evidence="1 2">FBCC735</strain>
    </source>
</reference>
<organism evidence="1 2">
    <name type="scientific">Trametes pubescens</name>
    <name type="common">White-rot fungus</name>
    <dbReference type="NCBI Taxonomy" id="154538"/>
    <lineage>
        <taxon>Eukaryota</taxon>
        <taxon>Fungi</taxon>
        <taxon>Dikarya</taxon>
        <taxon>Basidiomycota</taxon>
        <taxon>Agaricomycotina</taxon>
        <taxon>Agaricomycetes</taxon>
        <taxon>Polyporales</taxon>
        <taxon>Polyporaceae</taxon>
        <taxon>Trametes</taxon>
    </lineage>
</organism>
<name>A0A1M2W601_TRAPU</name>
<comment type="caution">
    <text evidence="1">The sequence shown here is derived from an EMBL/GenBank/DDBJ whole genome shotgun (WGS) entry which is preliminary data.</text>
</comment>
<keyword evidence="2" id="KW-1185">Reference proteome</keyword>